<dbReference type="GO" id="GO:0016829">
    <property type="term" value="F:lyase activity"/>
    <property type="evidence" value="ECO:0007669"/>
    <property type="project" value="UniProtKB-KW"/>
</dbReference>
<feature type="non-terminal residue" evidence="1">
    <location>
        <position position="47"/>
    </location>
</feature>
<organism evidence="1">
    <name type="scientific">candidate division WOR-3 bacterium</name>
    <dbReference type="NCBI Taxonomy" id="2052148"/>
    <lineage>
        <taxon>Bacteria</taxon>
        <taxon>Bacteria division WOR-3</taxon>
    </lineage>
</organism>
<dbReference type="SUPFAM" id="SSF48256">
    <property type="entry name" value="Citrate synthase"/>
    <property type="match status" value="1"/>
</dbReference>
<gene>
    <name evidence="1" type="ORF">ENG67_06575</name>
</gene>
<dbReference type="InterPro" id="IPR016142">
    <property type="entry name" value="Citrate_synth-like_lrg_a-sub"/>
</dbReference>
<dbReference type="GO" id="GO:0046912">
    <property type="term" value="F:acyltransferase activity, acyl groups converted into alkyl on transfer"/>
    <property type="evidence" value="ECO:0007669"/>
    <property type="project" value="InterPro"/>
</dbReference>
<keyword evidence="1" id="KW-0456">Lyase</keyword>
<dbReference type="EMBL" id="DRBW01000241">
    <property type="protein sequence ID" value="HDM90851.1"/>
    <property type="molecule type" value="Genomic_DNA"/>
</dbReference>
<proteinExistence type="predicted"/>
<accession>A0A7C1BB03</accession>
<evidence type="ECO:0000313" key="1">
    <source>
        <dbReference type="EMBL" id="HDM90851.1"/>
    </source>
</evidence>
<name>A0A7C1BB03_UNCW3</name>
<reference evidence="1" key="1">
    <citation type="journal article" date="2020" name="mSystems">
        <title>Genome- and Community-Level Interaction Insights into Carbon Utilization and Element Cycling Functions of Hydrothermarchaeota in Hydrothermal Sediment.</title>
        <authorList>
            <person name="Zhou Z."/>
            <person name="Liu Y."/>
            <person name="Xu W."/>
            <person name="Pan J."/>
            <person name="Luo Z.H."/>
            <person name="Li M."/>
        </authorList>
    </citation>
    <scope>NUCLEOTIDE SEQUENCE [LARGE SCALE GENOMIC DNA]</scope>
    <source>
        <strain evidence="1">HyVt-237</strain>
    </source>
</reference>
<sequence length="47" mass="5315">MGENHWKTGITKIEPNKVAVRGYRVDELMGKITFPQAIYLVLTGELP</sequence>
<protein>
    <submittedName>
        <fullName evidence="1">Citryl-CoA lyase</fullName>
    </submittedName>
</protein>
<comment type="caution">
    <text evidence="1">The sequence shown here is derived from an EMBL/GenBank/DDBJ whole genome shotgun (WGS) entry which is preliminary data.</text>
</comment>
<dbReference type="Proteomes" id="UP000885931">
    <property type="component" value="Unassembled WGS sequence"/>
</dbReference>
<dbReference type="AlphaFoldDB" id="A0A7C1BB03"/>
<dbReference type="Gene3D" id="1.10.580.10">
    <property type="entry name" value="Citrate Synthase, domain 1"/>
    <property type="match status" value="1"/>
</dbReference>
<dbReference type="InterPro" id="IPR036969">
    <property type="entry name" value="Citrate_synthase_sf"/>
</dbReference>